<dbReference type="Proteomes" id="UP000614601">
    <property type="component" value="Unassembled WGS sequence"/>
</dbReference>
<evidence type="ECO:0000313" key="1">
    <source>
        <dbReference type="EMBL" id="CAD5215574.1"/>
    </source>
</evidence>
<evidence type="ECO:0000313" key="2">
    <source>
        <dbReference type="Proteomes" id="UP000614601"/>
    </source>
</evidence>
<dbReference type="EMBL" id="CAJFDH010000003">
    <property type="protein sequence ID" value="CAD5215574.1"/>
    <property type="molecule type" value="Genomic_DNA"/>
</dbReference>
<protein>
    <submittedName>
        <fullName evidence="1">Uncharacterized protein</fullName>
    </submittedName>
</protein>
<gene>
    <name evidence="1" type="ORF">BOKJ2_LOCUS6161</name>
</gene>
<comment type="caution">
    <text evidence="1">The sequence shown here is derived from an EMBL/GenBank/DDBJ whole genome shotgun (WGS) entry which is preliminary data.</text>
</comment>
<proteinExistence type="predicted"/>
<keyword evidence="2" id="KW-1185">Reference proteome</keyword>
<dbReference type="EMBL" id="CAJFCW020000003">
    <property type="protein sequence ID" value="CAG9104350.1"/>
    <property type="molecule type" value="Genomic_DNA"/>
</dbReference>
<sequence>MSEYRLQRAKSVAIVNSNHSQVLTRAYSVDNLNDFSHAIPRYLPQYPTYSTYRRTYTPYVKDHTLFTDYWYDKHRYFSPIHEYTSSIPRRYYNSDNISNPLYWSYPYPYWTRYNSYLNNYPYFKTVSPITDSYFDTVYRRAYYSPYRTFAHNNVLSRP</sequence>
<organism evidence="1 2">
    <name type="scientific">Bursaphelenchus okinawaensis</name>
    <dbReference type="NCBI Taxonomy" id="465554"/>
    <lineage>
        <taxon>Eukaryota</taxon>
        <taxon>Metazoa</taxon>
        <taxon>Ecdysozoa</taxon>
        <taxon>Nematoda</taxon>
        <taxon>Chromadorea</taxon>
        <taxon>Rhabditida</taxon>
        <taxon>Tylenchina</taxon>
        <taxon>Tylenchomorpha</taxon>
        <taxon>Aphelenchoidea</taxon>
        <taxon>Aphelenchoididae</taxon>
        <taxon>Bursaphelenchus</taxon>
    </lineage>
</organism>
<name>A0A811KKF0_9BILA</name>
<dbReference type="AlphaFoldDB" id="A0A811KKF0"/>
<reference evidence="1" key="1">
    <citation type="submission" date="2020-09" db="EMBL/GenBank/DDBJ databases">
        <authorList>
            <person name="Kikuchi T."/>
        </authorList>
    </citation>
    <scope>NUCLEOTIDE SEQUENCE</scope>
    <source>
        <strain evidence="1">SH1</strain>
    </source>
</reference>
<dbReference type="Proteomes" id="UP000783686">
    <property type="component" value="Unassembled WGS sequence"/>
</dbReference>
<accession>A0A811KKF0</accession>
<dbReference type="OrthoDB" id="5839780at2759"/>